<sequence length="118" mass="13501">MSQWSPFARRQYCPHRERYAEERHPLENGRAKARVSFFEGGSTAPQICCTNARYPDFGMTGGVNPSAQSLGDLERRHALAYIGVEQRSNAEWSVVRHESNLEYKLELKPAVTVPEKEY</sequence>
<reference evidence="1 2" key="1">
    <citation type="submission" date="2019-03" db="EMBL/GenBank/DDBJ databases">
        <title>Paraburkholderia sp. 7MH5, isolated from subtropical forest soil.</title>
        <authorList>
            <person name="Gao Z.-H."/>
            <person name="Qiu L.-H."/>
        </authorList>
    </citation>
    <scope>NUCLEOTIDE SEQUENCE [LARGE SCALE GENOMIC DNA]</scope>
    <source>
        <strain evidence="1 2">7MH5</strain>
    </source>
</reference>
<gene>
    <name evidence="1" type="ORF">E1956_42120</name>
</gene>
<organism evidence="1 2">
    <name type="scientific">Paraburkholderia pallida</name>
    <dbReference type="NCBI Taxonomy" id="2547399"/>
    <lineage>
        <taxon>Bacteria</taxon>
        <taxon>Pseudomonadati</taxon>
        <taxon>Pseudomonadota</taxon>
        <taxon>Betaproteobacteria</taxon>
        <taxon>Burkholderiales</taxon>
        <taxon>Burkholderiaceae</taxon>
        <taxon>Paraburkholderia</taxon>
    </lineage>
</organism>
<protein>
    <submittedName>
        <fullName evidence="1">Uncharacterized protein</fullName>
    </submittedName>
</protein>
<evidence type="ECO:0000313" key="2">
    <source>
        <dbReference type="Proteomes" id="UP000295727"/>
    </source>
</evidence>
<dbReference type="KEGG" id="ppai:E1956_42120"/>
<keyword evidence="2" id="KW-1185">Reference proteome</keyword>
<dbReference type="EMBL" id="CP038151">
    <property type="protein sequence ID" value="QBR03701.1"/>
    <property type="molecule type" value="Genomic_DNA"/>
</dbReference>
<evidence type="ECO:0000313" key="1">
    <source>
        <dbReference type="EMBL" id="QBR03701.1"/>
    </source>
</evidence>
<dbReference type="Proteomes" id="UP000295727">
    <property type="component" value="Chromosome 4"/>
</dbReference>
<proteinExistence type="predicted"/>
<dbReference type="AlphaFoldDB" id="A0A4P7D4I4"/>
<accession>A0A4P7D4I4</accession>
<dbReference type="RefSeq" id="WP_134759366.1">
    <property type="nucleotide sequence ID" value="NZ_CP038151.1"/>
</dbReference>
<name>A0A4P7D4I4_9BURK</name>